<evidence type="ECO:0000313" key="10">
    <source>
        <dbReference type="EMBL" id="KAH9491286.1"/>
    </source>
</evidence>
<dbReference type="PANTHER" id="PTHR14418:SF5">
    <property type="entry name" value="CONDENSIN COMPLEX SUBUNIT 3"/>
    <property type="match status" value="1"/>
</dbReference>
<keyword evidence="7" id="KW-0131">Cell cycle</keyword>
<comment type="similarity">
    <text evidence="2">Belongs to the CND3 (condensin subunit 3) family.</text>
</comment>
<evidence type="ECO:0000256" key="1">
    <source>
        <dbReference type="ARBA" id="ARBA00004286"/>
    </source>
</evidence>
<evidence type="ECO:0000256" key="3">
    <source>
        <dbReference type="ARBA" id="ARBA00022454"/>
    </source>
</evidence>
<dbReference type="AlphaFoldDB" id="A0A922HLV1"/>
<dbReference type="SUPFAM" id="SSF48371">
    <property type="entry name" value="ARM repeat"/>
    <property type="match status" value="1"/>
</dbReference>
<dbReference type="InterPro" id="IPR025977">
    <property type="entry name" value="Cnd3_C"/>
</dbReference>
<comment type="caution">
    <text evidence="10">The sequence shown here is derived from an EMBL/GenBank/DDBJ whole genome shotgun (WGS) entry which is preliminary data.</text>
</comment>
<accession>A0A922HLV1</accession>
<feature type="non-terminal residue" evidence="10">
    <location>
        <position position="1069"/>
    </location>
</feature>
<keyword evidence="6" id="KW-0226">DNA condensation</keyword>
<dbReference type="Pfam" id="PF12719">
    <property type="entry name" value="Cnd3"/>
    <property type="match status" value="1"/>
</dbReference>
<keyword evidence="4" id="KW-0132">Cell division</keyword>
<dbReference type="GO" id="GO:0000793">
    <property type="term" value="C:condensed chromosome"/>
    <property type="evidence" value="ECO:0007669"/>
    <property type="project" value="TreeGrafter"/>
</dbReference>
<feature type="domain" description="Nuclear condensin complex subunit 3 C-terminal" evidence="9">
    <location>
        <begin position="627"/>
        <end position="891"/>
    </location>
</feature>
<feature type="compositionally biased region" description="Acidic residues" evidence="8">
    <location>
        <begin position="1045"/>
        <end position="1069"/>
    </location>
</feature>
<feature type="compositionally biased region" description="Polar residues" evidence="8">
    <location>
        <begin position="999"/>
        <end position="1013"/>
    </location>
</feature>
<dbReference type="Proteomes" id="UP000790347">
    <property type="component" value="Unassembled WGS sequence"/>
</dbReference>
<dbReference type="GO" id="GO:0000796">
    <property type="term" value="C:condensin complex"/>
    <property type="evidence" value="ECO:0007669"/>
    <property type="project" value="InterPro"/>
</dbReference>
<dbReference type="Gene3D" id="1.25.10.10">
    <property type="entry name" value="Leucine-rich Repeat Variant"/>
    <property type="match status" value="1"/>
</dbReference>
<evidence type="ECO:0000256" key="7">
    <source>
        <dbReference type="ARBA" id="ARBA00023306"/>
    </source>
</evidence>
<proteinExistence type="inferred from homology"/>
<dbReference type="InterPro" id="IPR027165">
    <property type="entry name" value="CND3"/>
</dbReference>
<evidence type="ECO:0000256" key="8">
    <source>
        <dbReference type="SAM" id="MobiDB-lite"/>
    </source>
</evidence>
<dbReference type="GO" id="GO:0007076">
    <property type="term" value="P:mitotic chromosome condensation"/>
    <property type="evidence" value="ECO:0007669"/>
    <property type="project" value="InterPro"/>
</dbReference>
<dbReference type="EMBL" id="ASGP02000009">
    <property type="protein sequence ID" value="KAH9491286.1"/>
    <property type="molecule type" value="Genomic_DNA"/>
</dbReference>
<keyword evidence="11" id="KW-1185">Reference proteome</keyword>
<dbReference type="PANTHER" id="PTHR14418">
    <property type="entry name" value="CONDENSIN COMPLEX SUBUNIT 3-RELATED"/>
    <property type="match status" value="1"/>
</dbReference>
<evidence type="ECO:0000256" key="6">
    <source>
        <dbReference type="ARBA" id="ARBA00023067"/>
    </source>
</evidence>
<evidence type="ECO:0000313" key="11">
    <source>
        <dbReference type="Proteomes" id="UP000790347"/>
    </source>
</evidence>
<sequence>MAQNSINCNVESLRNELAKIFNESQHLKNSKKNVKEFMKIYKSWFIDNENFENFMATFIEIMKNVLVCNNSSPYTKRALDFIALIFKEIIFFEEEYERKRIDNVIARGDETINSEINNDASDFDDEIGEECFDRDKTIIDTRFISEPTTVDLFIRNYLLKFIKADDVFVRRNSVLLLRKTIDSLEEVDENTFAEVLKELRKRSIDKDKCVRSLIMLCLRKLQNINNDDNDDDEAIKILKFHLQYDPDSFVRSVAMKTIGLYSNTIEVIYNATRDIDDVVRRLAYLKIAENSCANNFSANDRLQLLINGHTDPSNQINNIIIKKLLPTWISDVNDDIIRFLEYFDIRNETDFFNTLLDDYFQSLLKIVERDDITEFHQLVFRFKQKCMNEHKFPSIILPKEECVYLWYRLCNFSKENNITYKKSMPISQNNDYDDDNANGELSQRQNFIINDLLDDIFPDIPVYCDYIESFVNNTISLHSQQKNDDQSQSSKIVFRHKELNFIFQQSLNIGKLYKISDTAQWNRIERTFRSIILNDDLYTMLNDYIEPIFIIFNNYFQNDWQQLLELALDLINTINLPELHCDRIQTQSQSQPMNSDYQSQTNEQQLIPSSQLNPQERIETDPKILERCINICNSFLHVGGPKNCDTLSSLRGLVNKLVLRNLAHPESEKIRLLSVKALGNYCFQSVVTINSFLKVFIEILKEENYLDARVEALKYIFDFVGFYGLRKINFVDSDNSSIRNQSNSMNNSHDVSNRYENFFEFFSEMLLDFLVEPSMEPAIMKKRPKTRIEYDLFDIAVRGLCKILYIGRFSSSDFLAKLMIIFITYKNITTDTKYFLRIFFHRYSENIEAFFDHFKTKNSPFNDAYVQCFKMLMENDVTNLNSYEMVVDMVDACTNDDQRNNLVSKAMEIFTLTSEKDLIHLNLKFIDRIIDYKCIEKLDLLDLIKQFDEYRQRYQRNNNTVRSRQDKCILLFKKIIQNLQLASQGKNQSIVENDDENNPRTQRSLSSITTTPIQQQQRKRHSIENVNTNQEIDVTIVDDNNVANGDDDDDNHGISDLDDDDEDNDYNDD</sequence>
<keyword evidence="5" id="KW-0498">Mitosis</keyword>
<gene>
    <name evidence="10" type="ORF">DERF_016015</name>
</gene>
<comment type="subcellular location">
    <subcellularLocation>
        <location evidence="1">Chromosome</location>
    </subcellularLocation>
</comment>
<dbReference type="GO" id="GO:0051301">
    <property type="term" value="P:cell division"/>
    <property type="evidence" value="ECO:0007669"/>
    <property type="project" value="UniProtKB-KW"/>
</dbReference>
<feature type="region of interest" description="Disordered" evidence="8">
    <location>
        <begin position="987"/>
        <end position="1069"/>
    </location>
</feature>
<evidence type="ECO:0000256" key="2">
    <source>
        <dbReference type="ARBA" id="ARBA00006533"/>
    </source>
</evidence>
<reference evidence="10" key="1">
    <citation type="submission" date="2013-05" db="EMBL/GenBank/DDBJ databases">
        <authorList>
            <person name="Yim A.K.Y."/>
            <person name="Chan T.F."/>
            <person name="Ji K.M."/>
            <person name="Liu X.Y."/>
            <person name="Zhou J.W."/>
            <person name="Li R.Q."/>
            <person name="Yang K.Y."/>
            <person name="Li J."/>
            <person name="Li M."/>
            <person name="Law P.T.W."/>
            <person name="Wu Y.L."/>
            <person name="Cai Z.L."/>
            <person name="Qin H."/>
            <person name="Bao Y."/>
            <person name="Leung R.K.K."/>
            <person name="Ng P.K.S."/>
            <person name="Zou J."/>
            <person name="Zhong X.J."/>
            <person name="Ran P.X."/>
            <person name="Zhong N.S."/>
            <person name="Liu Z.G."/>
            <person name="Tsui S.K.W."/>
        </authorList>
    </citation>
    <scope>NUCLEOTIDE SEQUENCE</scope>
    <source>
        <strain evidence="10">Derf</strain>
        <tissue evidence="10">Whole organism</tissue>
    </source>
</reference>
<keyword evidence="3" id="KW-0158">Chromosome</keyword>
<evidence type="ECO:0000256" key="5">
    <source>
        <dbReference type="ARBA" id="ARBA00022776"/>
    </source>
</evidence>
<name>A0A922HLV1_DERFA</name>
<protein>
    <recommendedName>
        <fullName evidence="9">Nuclear condensin complex subunit 3 C-terminal domain-containing protein</fullName>
    </recommendedName>
</protein>
<dbReference type="InterPro" id="IPR016024">
    <property type="entry name" value="ARM-type_fold"/>
</dbReference>
<dbReference type="InterPro" id="IPR011989">
    <property type="entry name" value="ARM-like"/>
</dbReference>
<evidence type="ECO:0000256" key="4">
    <source>
        <dbReference type="ARBA" id="ARBA00022618"/>
    </source>
</evidence>
<reference evidence="10" key="2">
    <citation type="journal article" date="2022" name="Res Sq">
        <title>Comparative Genomics Reveals Insights into the Divergent Evolution of Astigmatic Mites and Household Pest Adaptations.</title>
        <authorList>
            <person name="Xiong Q."/>
            <person name="Wan A.T.-Y."/>
            <person name="Liu X.-Y."/>
            <person name="Fung C.S.-H."/>
            <person name="Xiao X."/>
            <person name="Malainual N."/>
            <person name="Hou J."/>
            <person name="Wang L."/>
            <person name="Wang M."/>
            <person name="Yang K."/>
            <person name="Cui Y."/>
            <person name="Leung E."/>
            <person name="Nong W."/>
            <person name="Shin S.-K."/>
            <person name="Au S."/>
            <person name="Jeong K.Y."/>
            <person name="Chew F.T."/>
            <person name="Hui J."/>
            <person name="Leung T.F."/>
            <person name="Tungtrongchitr A."/>
            <person name="Zhong N."/>
            <person name="Liu Z."/>
            <person name="Tsui S."/>
        </authorList>
    </citation>
    <scope>NUCLEOTIDE SEQUENCE</scope>
    <source>
        <strain evidence="10">Derf</strain>
        <tissue evidence="10">Whole organism</tissue>
    </source>
</reference>
<organism evidence="10 11">
    <name type="scientific">Dermatophagoides farinae</name>
    <name type="common">American house dust mite</name>
    <dbReference type="NCBI Taxonomy" id="6954"/>
    <lineage>
        <taxon>Eukaryota</taxon>
        <taxon>Metazoa</taxon>
        <taxon>Ecdysozoa</taxon>
        <taxon>Arthropoda</taxon>
        <taxon>Chelicerata</taxon>
        <taxon>Arachnida</taxon>
        <taxon>Acari</taxon>
        <taxon>Acariformes</taxon>
        <taxon>Sarcoptiformes</taxon>
        <taxon>Astigmata</taxon>
        <taxon>Psoroptidia</taxon>
        <taxon>Analgoidea</taxon>
        <taxon>Pyroglyphidae</taxon>
        <taxon>Dermatophagoidinae</taxon>
        <taxon>Dermatophagoides</taxon>
    </lineage>
</organism>
<feature type="region of interest" description="Disordered" evidence="8">
    <location>
        <begin position="587"/>
        <end position="611"/>
    </location>
</feature>
<evidence type="ECO:0000259" key="9">
    <source>
        <dbReference type="Pfam" id="PF12719"/>
    </source>
</evidence>